<dbReference type="Gene3D" id="2.130.10.130">
    <property type="entry name" value="Integrin alpha, N-terminal"/>
    <property type="match status" value="1"/>
</dbReference>
<evidence type="ECO:0000313" key="2">
    <source>
        <dbReference type="EMBL" id="HGK53920.1"/>
    </source>
</evidence>
<dbReference type="InterPro" id="IPR013517">
    <property type="entry name" value="FG-GAP"/>
</dbReference>
<protein>
    <recommendedName>
        <fullName evidence="3">FlgD Ig-like domain-containing protein</fullName>
    </recommendedName>
</protein>
<evidence type="ECO:0000256" key="1">
    <source>
        <dbReference type="ARBA" id="ARBA00022729"/>
    </source>
</evidence>
<comment type="caution">
    <text evidence="2">The sequence shown here is derived from an EMBL/GenBank/DDBJ whole genome shotgun (WGS) entry which is preliminary data.</text>
</comment>
<dbReference type="AlphaFoldDB" id="A0A7V3ZT66"/>
<dbReference type="Pfam" id="PF13517">
    <property type="entry name" value="FG-GAP_3"/>
    <property type="match status" value="2"/>
</dbReference>
<proteinExistence type="predicted"/>
<dbReference type="Gene3D" id="2.60.40.4070">
    <property type="match status" value="1"/>
</dbReference>
<accession>A0A7V3ZT66</accession>
<sequence length="1192" mass="135127">MWIYFLISIFWIETKQEDFIDGKISDGLYVSKGIYQEQDSGCIEFVKRFDINNDGYFDLTSADEAGPYIRIWLGSSSGYSPTNRIYLPRDRGGGVFIADLNLDTYPELIHSGHELSYATIFWGSPSGPSPGNYTTLYAGKCEAIYCDDINKDGWLDIILPGRDPTGIWIYYGSRNGYSNYLYIPFGEWIEHNVEIADLNKDGWKDLIFILSESGRGMIIYWGPNNTYRMEILPISLTSTHGLSVADLDKNGWLDLVISAYRYSIQSAILWGSSNGFDSIPPTIITTGYSSGGSAVWDFNKDNLLDIIFFRISYQKPKIYYNTGTYPYFNDTNSQEITPLTFWATGGFVGDFNFDGDIDIWLNNRADYSYVIWGPNWTNYTSLPVSSDLHGSFMEIGNTYNRVFYEEYISSIFYLGPDSVINGGTVSWIADEPQGSKCEVYLRSGNSSQIDTSWTDWVYIQNSGDSIPQNLFDKHYLQYKIIFSYLKPTYVPKLEEISFNILTSPPSLLNIFPDTSSYVHPKDSVIYKVKAVYTGETNELVYLFTSNTHPGWFVKLTDTLGNLIDTILLIPNDTFDFNLKIYSPEYPSPFECDTTYIKGYLISNPLKRDSARIITKITGNISLKIEPDTEGVTVPGVTIPYPLRVINTGEFKDSILLSYTNSSSGYISYITDSTGSQIINFVKTFPKDTVKIILWVTPLPATPDSQNLTKVIARSSWINSIYDSALVMTYLYHMPYLLVEPDTFSYGNPGDNLKYRLRVINNQESIDTINLSFHHNQNWNARITDTLGNLINKIYVPAKDTGFIIFEISIPENSSGGVRDTAFIKGVSNNLSISDSARIITEVKVSAAVYIEPDQQKEGAPGEKIRYYLKVINSGNSQDIINVYVLQSNWAERIIYDSLTNMPLNDNNNDGYQDVILAPLAFQKIYVNVGIPQNASSEDNDLAIIRASSTNNPSAWDNANLFTQVKKVFYSIILEPDTEISIPYNSSFLINLYSLFQGNSNDYIELEYSFSGANLNIELRDSQGLNPLIDNNQNGNIDLGVCEPSNKNYFSIYLRAPEFNYSISDTEDICIIRLKGYLYSYNTLYDSAKIKINLIPPLYIFNYESPFDSKRGTNFFISVPEDGKGNLEVYSRLGEKIITLFKNKPLKRGKHIIYWNGKNEKGNYVAPGVYIYVFEFKGEKIKKTITKKTSVKR</sequence>
<keyword evidence="1" id="KW-0732">Signal</keyword>
<dbReference type="PANTHER" id="PTHR44103:SF1">
    <property type="entry name" value="PROPROTEIN CONVERTASE P"/>
    <property type="match status" value="1"/>
</dbReference>
<dbReference type="SUPFAM" id="SSF69318">
    <property type="entry name" value="Integrin alpha N-terminal domain"/>
    <property type="match status" value="2"/>
</dbReference>
<name>A0A7V3ZT66_UNCW3</name>
<gene>
    <name evidence="2" type="ORF">ENU72_02725</name>
</gene>
<reference evidence="2" key="1">
    <citation type="journal article" date="2020" name="mSystems">
        <title>Genome- and Community-Level Interaction Insights into Carbon Utilization and Element Cycling Functions of Hydrothermarchaeota in Hydrothermal Sediment.</title>
        <authorList>
            <person name="Zhou Z."/>
            <person name="Liu Y."/>
            <person name="Xu W."/>
            <person name="Pan J."/>
            <person name="Luo Z.H."/>
            <person name="Li M."/>
        </authorList>
    </citation>
    <scope>NUCLEOTIDE SEQUENCE [LARGE SCALE GENOMIC DNA]</scope>
    <source>
        <strain evidence="2">SpSt-695</strain>
    </source>
</reference>
<dbReference type="EMBL" id="DTDP01000120">
    <property type="protein sequence ID" value="HGK53920.1"/>
    <property type="molecule type" value="Genomic_DNA"/>
</dbReference>
<dbReference type="InterPro" id="IPR028994">
    <property type="entry name" value="Integrin_alpha_N"/>
</dbReference>
<organism evidence="2">
    <name type="scientific">candidate division WOR-3 bacterium</name>
    <dbReference type="NCBI Taxonomy" id="2052148"/>
    <lineage>
        <taxon>Bacteria</taxon>
        <taxon>Bacteria division WOR-3</taxon>
    </lineage>
</organism>
<evidence type="ECO:0008006" key="3">
    <source>
        <dbReference type="Google" id="ProtNLM"/>
    </source>
</evidence>
<dbReference type="PANTHER" id="PTHR44103">
    <property type="entry name" value="PROPROTEIN CONVERTASE P"/>
    <property type="match status" value="1"/>
</dbReference>